<dbReference type="InterPro" id="IPR036388">
    <property type="entry name" value="WH-like_DNA-bd_sf"/>
</dbReference>
<dbReference type="PANTHER" id="PTHR30537:SF32">
    <property type="entry name" value="HTH-TYPE TRANSCRIPTIONAL REGULATOR DSDC"/>
    <property type="match status" value="1"/>
</dbReference>
<dbReference type="InterPro" id="IPR058163">
    <property type="entry name" value="LysR-type_TF_proteobact-type"/>
</dbReference>
<dbReference type="SUPFAM" id="SSF53850">
    <property type="entry name" value="Periplasmic binding protein-like II"/>
    <property type="match status" value="1"/>
</dbReference>
<evidence type="ECO:0000256" key="1">
    <source>
        <dbReference type="ARBA" id="ARBA00009437"/>
    </source>
</evidence>
<evidence type="ECO:0000256" key="2">
    <source>
        <dbReference type="ARBA" id="ARBA00023015"/>
    </source>
</evidence>
<dbReference type="PANTHER" id="PTHR30537">
    <property type="entry name" value="HTH-TYPE TRANSCRIPTIONAL REGULATOR"/>
    <property type="match status" value="1"/>
</dbReference>
<evidence type="ECO:0000313" key="7">
    <source>
        <dbReference type="Proteomes" id="UP000031586"/>
    </source>
</evidence>
<organism evidence="6 7">
    <name type="scientific">Vibrio owensii CAIM 1854 = LMG 25443</name>
    <dbReference type="NCBI Taxonomy" id="1229493"/>
    <lineage>
        <taxon>Bacteria</taxon>
        <taxon>Pseudomonadati</taxon>
        <taxon>Pseudomonadota</taxon>
        <taxon>Gammaproteobacteria</taxon>
        <taxon>Vibrionales</taxon>
        <taxon>Vibrionaceae</taxon>
        <taxon>Vibrio</taxon>
    </lineage>
</organism>
<proteinExistence type="inferred from homology"/>
<evidence type="ECO:0000256" key="3">
    <source>
        <dbReference type="ARBA" id="ARBA00023125"/>
    </source>
</evidence>
<dbReference type="Pfam" id="PF03466">
    <property type="entry name" value="LysR_substrate"/>
    <property type="match status" value="1"/>
</dbReference>
<dbReference type="PRINTS" id="PR00039">
    <property type="entry name" value="HTHLYSR"/>
</dbReference>
<dbReference type="Proteomes" id="UP000031586">
    <property type="component" value="Unassembled WGS sequence"/>
</dbReference>
<dbReference type="GO" id="GO:0003700">
    <property type="term" value="F:DNA-binding transcription factor activity"/>
    <property type="evidence" value="ECO:0007669"/>
    <property type="project" value="InterPro"/>
</dbReference>
<dbReference type="PROSITE" id="PS50931">
    <property type="entry name" value="HTH_LYSR"/>
    <property type="match status" value="1"/>
</dbReference>
<comment type="caution">
    <text evidence="6">The sequence shown here is derived from an EMBL/GenBank/DDBJ whole genome shotgun (WGS) entry which is preliminary data.</text>
</comment>
<dbReference type="GO" id="GO:0006351">
    <property type="term" value="P:DNA-templated transcription"/>
    <property type="evidence" value="ECO:0007669"/>
    <property type="project" value="TreeGrafter"/>
</dbReference>
<dbReference type="RefSeq" id="WP_027726587.1">
    <property type="nucleotide sequence ID" value="NZ_BAOH01000009.1"/>
</dbReference>
<dbReference type="GO" id="GO:0043565">
    <property type="term" value="F:sequence-specific DNA binding"/>
    <property type="evidence" value="ECO:0007669"/>
    <property type="project" value="TreeGrafter"/>
</dbReference>
<dbReference type="EMBL" id="JPRD01000011">
    <property type="protein sequence ID" value="KIF53986.1"/>
    <property type="molecule type" value="Genomic_DNA"/>
</dbReference>
<keyword evidence="4" id="KW-0804">Transcription</keyword>
<keyword evidence="3" id="KW-0238">DNA-binding</keyword>
<dbReference type="NCBIfam" id="TIGR02036">
    <property type="entry name" value="dsdC"/>
    <property type="match status" value="1"/>
</dbReference>
<dbReference type="AlphaFoldDB" id="A0A0C1ZLK0"/>
<comment type="similarity">
    <text evidence="1">Belongs to the LysR transcriptional regulatory family.</text>
</comment>
<dbReference type="InterPro" id="IPR005119">
    <property type="entry name" value="LysR_subst-bd"/>
</dbReference>
<keyword evidence="2" id="KW-0805">Transcription regulation</keyword>
<dbReference type="NCBIfam" id="NF007491">
    <property type="entry name" value="PRK10086.1"/>
    <property type="match status" value="1"/>
</dbReference>
<protein>
    <submittedName>
        <fullName evidence="6">Transcriptional regulator</fullName>
    </submittedName>
</protein>
<gene>
    <name evidence="6" type="ORF">H735_06255</name>
</gene>
<evidence type="ECO:0000313" key="6">
    <source>
        <dbReference type="EMBL" id="KIF53986.1"/>
    </source>
</evidence>
<name>A0A0C1ZLK0_9VIBR</name>
<dbReference type="CDD" id="cd08432">
    <property type="entry name" value="PBP2_GcdR_TrpI_HvrB_AmpR_like"/>
    <property type="match status" value="1"/>
</dbReference>
<dbReference type="InterPro" id="IPR036390">
    <property type="entry name" value="WH_DNA-bd_sf"/>
</dbReference>
<dbReference type="InterPro" id="IPR011781">
    <property type="entry name" value="DsdC"/>
</dbReference>
<dbReference type="Pfam" id="PF00126">
    <property type="entry name" value="HTH_1"/>
    <property type="match status" value="1"/>
</dbReference>
<evidence type="ECO:0000259" key="5">
    <source>
        <dbReference type="PROSITE" id="PS50931"/>
    </source>
</evidence>
<evidence type="ECO:0000256" key="4">
    <source>
        <dbReference type="ARBA" id="ARBA00023163"/>
    </source>
</evidence>
<sequence length="313" mass="35492">MYTNDTIFGKHQRINSFQLSKLHTFEVAARHCSFSLAAEELSMTPSAISHRINKLEEELGIKLFVRSHRKITLTEEGERIYLALNRTLNELNQEVMEVKCGDVSGELTIYSRPSFAQSWLVPRIYSFKQQFPSIELNILTGNENVNFQGYGIDAAIYFDEQMPEKLWHQELMEESIVPVCTKEYAEKLGLIDAPDKLVSATLLHDKQAWDYNSHHDEWALWAGENGLDDIEGIPSISFDRSDLAVTAAMHNAGVAIGRLSLVESLLKSGALITPFSARALRCKQKYYVVTANEKHSRKLALFIGWLNQQAGNR</sequence>
<feature type="domain" description="HTH lysR-type" evidence="5">
    <location>
        <begin position="17"/>
        <end position="74"/>
    </location>
</feature>
<dbReference type="InterPro" id="IPR000847">
    <property type="entry name" value="LysR_HTH_N"/>
</dbReference>
<dbReference type="Gene3D" id="3.40.190.10">
    <property type="entry name" value="Periplasmic binding protein-like II"/>
    <property type="match status" value="2"/>
</dbReference>
<dbReference type="SUPFAM" id="SSF46785">
    <property type="entry name" value="Winged helix' DNA-binding domain"/>
    <property type="match status" value="1"/>
</dbReference>
<accession>A0A0C1ZLK0</accession>
<dbReference type="FunFam" id="1.10.10.10:FF:000038">
    <property type="entry name" value="Glycine cleavage system transcriptional activator"/>
    <property type="match status" value="1"/>
</dbReference>
<dbReference type="PATRIC" id="fig|1229493.5.peg.314"/>
<reference evidence="6 7" key="1">
    <citation type="submission" date="2014-07" db="EMBL/GenBank/DDBJ databases">
        <title>Unique and conserved regions in Vibrio harveyi and related species in comparison with the shrimp pathogen Vibrio harveyi CAIM 1792.</title>
        <authorList>
            <person name="Espinoza-Valles I."/>
            <person name="Vora G."/>
            <person name="Leekitcharoenphon P."/>
            <person name="Ussery D."/>
            <person name="Hoj L."/>
            <person name="Gomez-Gil B."/>
        </authorList>
    </citation>
    <scope>NUCLEOTIDE SEQUENCE [LARGE SCALE GENOMIC DNA]</scope>
    <source>
        <strain evidence="7">CAIM 1854 / LMG 25443</strain>
    </source>
</reference>
<dbReference type="Gene3D" id="1.10.10.10">
    <property type="entry name" value="Winged helix-like DNA-binding domain superfamily/Winged helix DNA-binding domain"/>
    <property type="match status" value="1"/>
</dbReference>